<dbReference type="PANTHER" id="PTHR45690">
    <property type="entry name" value="NACHT, LRR AND PYD DOMAINS-CONTAINING PROTEIN 12"/>
    <property type="match status" value="1"/>
</dbReference>
<dbReference type="GO" id="GO:0005737">
    <property type="term" value="C:cytoplasm"/>
    <property type="evidence" value="ECO:0007669"/>
    <property type="project" value="UniProtKB-SubCell"/>
</dbReference>
<reference evidence="6" key="1">
    <citation type="journal article" date="2017" name="Nat. Commun.">
        <title>The North American bullfrog draft genome provides insight into hormonal regulation of long noncoding RNA.</title>
        <authorList>
            <person name="Hammond S.A."/>
            <person name="Warren R.L."/>
            <person name="Vandervalk B.P."/>
            <person name="Kucuk E."/>
            <person name="Khan H."/>
            <person name="Gibb E.A."/>
            <person name="Pandoh P."/>
            <person name="Kirk H."/>
            <person name="Zhao Y."/>
            <person name="Jones M."/>
            <person name="Mungall A.J."/>
            <person name="Coope R."/>
            <person name="Pleasance S."/>
            <person name="Moore R.A."/>
            <person name="Holt R.A."/>
            <person name="Round J.M."/>
            <person name="Ohora S."/>
            <person name="Walle B.V."/>
            <person name="Veldhoen N."/>
            <person name="Helbing C.C."/>
            <person name="Birol I."/>
        </authorList>
    </citation>
    <scope>NUCLEOTIDE SEQUENCE [LARGE SCALE GENOMIC DNA]</scope>
</reference>
<dbReference type="InterPro" id="IPR027417">
    <property type="entry name" value="P-loop_NTPase"/>
</dbReference>
<dbReference type="Proteomes" id="UP000228934">
    <property type="component" value="Unassembled WGS sequence"/>
</dbReference>
<evidence type="ECO:0000313" key="5">
    <source>
        <dbReference type="EMBL" id="PIO14746.1"/>
    </source>
</evidence>
<dbReference type="SUPFAM" id="SSF52540">
    <property type="entry name" value="P-loop containing nucleoside triphosphate hydrolases"/>
    <property type="match status" value="1"/>
</dbReference>
<dbReference type="PROSITE" id="PS50837">
    <property type="entry name" value="NACHT"/>
    <property type="match status" value="1"/>
</dbReference>
<name>A0A2G9QGQ8_AQUCT</name>
<gene>
    <name evidence="5" type="ORF">AB205_0090280</name>
</gene>
<sequence length="473" mass="54944">MYIKNSVCQTCLVRVICLFQKYLLMEKDPSSFSRTLLQDIQDLGREAVIGLWECLYELQKCHPRPHPNLSAVLDEITHTGEGLVDQILLDELGHSLTPELRDIQEKHKQHLMEMTETLVEHRPPGTTLEPQRFPINERYVNLIVVSTDQFRQRPQNELIQTGVKHEKYLKKTRTRLEHISSNRLFSWNPQSRCVPHAVMVSGVPGIGKTTLMQKFVYDWVTGKNYQRFAFLFLFRFRDLNRLGEVSLEEMILHQYPYLESQIGAILQDPERLLFIFDGLDESIHQMDFKSRKLSNPNQRSHFGEIVVSLVRQSLLKGCSVLMTSRPIRLTSVDTDVFQRIVEVMGFLHGDRLIFFNNFFGNEGLSRKAFHYVQENDTLYTFCYIPSYCWIICTMLSMCFTTQPTITDQLMTSLPKTVTQLFVTFVSNILANHSQNKDGGHTARELLTSIGWMAEHGVMNHMIVFDDRHLESFS</sequence>
<dbReference type="Gene3D" id="3.40.50.300">
    <property type="entry name" value="P-loop containing nucleotide triphosphate hydrolases"/>
    <property type="match status" value="1"/>
</dbReference>
<protein>
    <recommendedName>
        <fullName evidence="4">NACHT domain-containing protein</fullName>
    </recommendedName>
</protein>
<dbReference type="InterPro" id="IPR050637">
    <property type="entry name" value="NLRP_innate_immun_reg"/>
</dbReference>
<keyword evidence="2" id="KW-0963">Cytoplasm</keyword>
<dbReference type="Pfam" id="PF05729">
    <property type="entry name" value="NACHT"/>
    <property type="match status" value="1"/>
</dbReference>
<keyword evidence="6" id="KW-1185">Reference proteome</keyword>
<feature type="non-terminal residue" evidence="5">
    <location>
        <position position="473"/>
    </location>
</feature>
<feature type="domain" description="NACHT" evidence="4">
    <location>
        <begin position="196"/>
        <end position="326"/>
    </location>
</feature>
<organism evidence="5 6">
    <name type="scientific">Aquarana catesbeiana</name>
    <name type="common">American bullfrog</name>
    <name type="synonym">Rana catesbeiana</name>
    <dbReference type="NCBI Taxonomy" id="8400"/>
    <lineage>
        <taxon>Eukaryota</taxon>
        <taxon>Metazoa</taxon>
        <taxon>Chordata</taxon>
        <taxon>Craniata</taxon>
        <taxon>Vertebrata</taxon>
        <taxon>Euteleostomi</taxon>
        <taxon>Amphibia</taxon>
        <taxon>Batrachia</taxon>
        <taxon>Anura</taxon>
        <taxon>Neobatrachia</taxon>
        <taxon>Ranoidea</taxon>
        <taxon>Ranidae</taxon>
        <taxon>Aquarana</taxon>
    </lineage>
</organism>
<dbReference type="InterPro" id="IPR007111">
    <property type="entry name" value="NACHT_NTPase"/>
</dbReference>
<proteinExistence type="predicted"/>
<keyword evidence="3" id="KW-0677">Repeat</keyword>
<comment type="subcellular location">
    <subcellularLocation>
        <location evidence="1">Cytoplasm</location>
    </subcellularLocation>
</comment>
<evidence type="ECO:0000256" key="3">
    <source>
        <dbReference type="ARBA" id="ARBA00022737"/>
    </source>
</evidence>
<evidence type="ECO:0000256" key="1">
    <source>
        <dbReference type="ARBA" id="ARBA00004496"/>
    </source>
</evidence>
<dbReference type="AlphaFoldDB" id="A0A2G9QGQ8"/>
<evidence type="ECO:0000256" key="2">
    <source>
        <dbReference type="ARBA" id="ARBA00022490"/>
    </source>
</evidence>
<dbReference type="PANTHER" id="PTHR45690:SF19">
    <property type="entry name" value="NACHT, LRR AND PYD DOMAINS-CONTAINING PROTEIN 3"/>
    <property type="match status" value="1"/>
</dbReference>
<dbReference type="EMBL" id="KZ059555">
    <property type="protein sequence ID" value="PIO14746.1"/>
    <property type="molecule type" value="Genomic_DNA"/>
</dbReference>
<evidence type="ECO:0000259" key="4">
    <source>
        <dbReference type="PROSITE" id="PS50837"/>
    </source>
</evidence>
<evidence type="ECO:0000313" key="6">
    <source>
        <dbReference type="Proteomes" id="UP000228934"/>
    </source>
</evidence>
<accession>A0A2G9QGQ8</accession>
<dbReference type="OrthoDB" id="120976at2759"/>